<comment type="caution">
    <text evidence="2">The sequence shown here is derived from an EMBL/GenBank/DDBJ whole genome shotgun (WGS) entry which is preliminary data.</text>
</comment>
<keyword evidence="1" id="KW-1133">Transmembrane helix</keyword>
<feature type="non-terminal residue" evidence="2">
    <location>
        <position position="1"/>
    </location>
</feature>
<gene>
    <name evidence="2" type="ORF">LCGC14_2557500</name>
</gene>
<organism evidence="2">
    <name type="scientific">marine sediment metagenome</name>
    <dbReference type="NCBI Taxonomy" id="412755"/>
    <lineage>
        <taxon>unclassified sequences</taxon>
        <taxon>metagenomes</taxon>
        <taxon>ecological metagenomes</taxon>
    </lineage>
</organism>
<reference evidence="2" key="1">
    <citation type="journal article" date="2015" name="Nature">
        <title>Complex archaea that bridge the gap between prokaryotes and eukaryotes.</title>
        <authorList>
            <person name="Spang A."/>
            <person name="Saw J.H."/>
            <person name="Jorgensen S.L."/>
            <person name="Zaremba-Niedzwiedzka K."/>
            <person name="Martijn J."/>
            <person name="Lind A.E."/>
            <person name="van Eijk R."/>
            <person name="Schleper C."/>
            <person name="Guy L."/>
            <person name="Ettema T.J."/>
        </authorList>
    </citation>
    <scope>NUCLEOTIDE SEQUENCE</scope>
</reference>
<dbReference type="EMBL" id="LAZR01042129">
    <property type="protein sequence ID" value="KKL10270.1"/>
    <property type="molecule type" value="Genomic_DNA"/>
</dbReference>
<accession>A0A0F9ALM1</accession>
<keyword evidence="1" id="KW-0472">Membrane</keyword>
<evidence type="ECO:0000313" key="2">
    <source>
        <dbReference type="EMBL" id="KKL10270.1"/>
    </source>
</evidence>
<evidence type="ECO:0000256" key="1">
    <source>
        <dbReference type="SAM" id="Phobius"/>
    </source>
</evidence>
<dbReference type="AlphaFoldDB" id="A0A0F9ALM1"/>
<proteinExistence type="predicted"/>
<name>A0A0F9ALM1_9ZZZZ</name>
<sequence length="76" mass="8040">TFTGQVTAAGGGEEESGALRFHVETNGGPDILLIALITTASMGGAAVLFTLGYLLRRRIGFEPHRPPEDKEEGEGR</sequence>
<feature type="transmembrane region" description="Helical" evidence="1">
    <location>
        <begin position="31"/>
        <end position="55"/>
    </location>
</feature>
<protein>
    <submittedName>
        <fullName evidence="2">Uncharacterized protein</fullName>
    </submittedName>
</protein>
<keyword evidence="1" id="KW-0812">Transmembrane</keyword>